<dbReference type="PANTHER" id="PTHR43520:SF8">
    <property type="entry name" value="P-TYPE CU(+) TRANSPORTER"/>
    <property type="match status" value="1"/>
</dbReference>
<dbReference type="Gene3D" id="3.40.50.1000">
    <property type="entry name" value="HAD superfamily/HAD-like"/>
    <property type="match status" value="1"/>
</dbReference>
<evidence type="ECO:0000256" key="3">
    <source>
        <dbReference type="ARBA" id="ARBA00022967"/>
    </source>
</evidence>
<proteinExistence type="predicted"/>
<reference evidence="7" key="1">
    <citation type="submission" date="2021-07" db="EMBL/GenBank/DDBJ databases">
        <title>Genome Resource of American Ginseng Black Spot Pathogen Alternaria panax.</title>
        <authorList>
            <person name="Qiu C."/>
            <person name="Wang W."/>
            <person name="Liu Z."/>
        </authorList>
    </citation>
    <scope>NUCLEOTIDE SEQUENCE</scope>
    <source>
        <strain evidence="7">BNCC115425</strain>
    </source>
</reference>
<dbReference type="NCBIfam" id="TIGR01494">
    <property type="entry name" value="ATPase_P-type"/>
    <property type="match status" value="1"/>
</dbReference>
<evidence type="ECO:0000313" key="7">
    <source>
        <dbReference type="EMBL" id="KAG9185543.1"/>
    </source>
</evidence>
<comment type="subcellular location">
    <subcellularLocation>
        <location evidence="1">Membrane</location>
    </subcellularLocation>
</comment>
<keyword evidence="5 6" id="KW-0472">Membrane</keyword>
<keyword evidence="3" id="KW-1278">Translocase</keyword>
<dbReference type="GO" id="GO:0043682">
    <property type="term" value="F:P-type divalent copper transporter activity"/>
    <property type="evidence" value="ECO:0007669"/>
    <property type="project" value="TreeGrafter"/>
</dbReference>
<keyword evidence="8" id="KW-1185">Reference proteome</keyword>
<dbReference type="GO" id="GO:0016887">
    <property type="term" value="F:ATP hydrolysis activity"/>
    <property type="evidence" value="ECO:0007669"/>
    <property type="project" value="InterPro"/>
</dbReference>
<keyword evidence="2 6" id="KW-0812">Transmembrane</keyword>
<keyword evidence="4 6" id="KW-1133">Transmembrane helix</keyword>
<evidence type="ECO:0000313" key="8">
    <source>
        <dbReference type="Proteomes" id="UP001199106"/>
    </source>
</evidence>
<evidence type="ECO:0000256" key="6">
    <source>
        <dbReference type="SAM" id="Phobius"/>
    </source>
</evidence>
<evidence type="ECO:0000256" key="2">
    <source>
        <dbReference type="ARBA" id="ARBA00022692"/>
    </source>
</evidence>
<name>A0AAD4F8Y7_9PLEO</name>
<dbReference type="GO" id="GO:0055070">
    <property type="term" value="P:copper ion homeostasis"/>
    <property type="evidence" value="ECO:0007669"/>
    <property type="project" value="TreeGrafter"/>
</dbReference>
<dbReference type="AlphaFoldDB" id="A0AAD4F8Y7"/>
<sequence length="307" mass="32701">MAGVDAAYSEGILLGGGVRTMGALSKATHAVVHKTGTLTKGSLDVMGYQAEDAHVHPVAKAVFKWALTMSYTSRMTHFPRHMDKMRNLRSTPVKGKSCEGQTSANIWTKASIGSATYLNENGIKVPNDSTPASKVYFAFDGQYSDYICVQDTIRPEASSIIKSLLSNGLQVTMLTGDVDSEAARISSLLNIPVLASRTSPFDKMRHVQDLQQQGHHVAMVGDGVNDILAQSTADVGVSISLTQGCLARAESVVILSGGSHRLATAFIISRRVVAQARMNVRWALVYNAVALSLAVSALGAGALLLRL</sequence>
<dbReference type="Gene3D" id="3.40.1110.10">
    <property type="entry name" value="Calcium-transporting ATPase, cytoplasmic domain N"/>
    <property type="match status" value="1"/>
</dbReference>
<evidence type="ECO:0000256" key="5">
    <source>
        <dbReference type="ARBA" id="ARBA00023136"/>
    </source>
</evidence>
<dbReference type="GO" id="GO:0016020">
    <property type="term" value="C:membrane"/>
    <property type="evidence" value="ECO:0007669"/>
    <property type="project" value="UniProtKB-SubCell"/>
</dbReference>
<dbReference type="PRINTS" id="PR00119">
    <property type="entry name" value="CATATPASE"/>
</dbReference>
<dbReference type="GO" id="GO:0005524">
    <property type="term" value="F:ATP binding"/>
    <property type="evidence" value="ECO:0007669"/>
    <property type="project" value="InterPro"/>
</dbReference>
<dbReference type="EMBL" id="JAANER010000010">
    <property type="protein sequence ID" value="KAG9185543.1"/>
    <property type="molecule type" value="Genomic_DNA"/>
</dbReference>
<dbReference type="InterPro" id="IPR023214">
    <property type="entry name" value="HAD_sf"/>
</dbReference>
<feature type="transmembrane region" description="Helical" evidence="6">
    <location>
        <begin position="284"/>
        <end position="305"/>
    </location>
</feature>
<dbReference type="Proteomes" id="UP001199106">
    <property type="component" value="Unassembled WGS sequence"/>
</dbReference>
<comment type="caution">
    <text evidence="7">The sequence shown here is derived from an EMBL/GenBank/DDBJ whole genome shotgun (WGS) entry which is preliminary data.</text>
</comment>
<organism evidence="7 8">
    <name type="scientific">Alternaria panax</name>
    <dbReference type="NCBI Taxonomy" id="48097"/>
    <lineage>
        <taxon>Eukaryota</taxon>
        <taxon>Fungi</taxon>
        <taxon>Dikarya</taxon>
        <taxon>Ascomycota</taxon>
        <taxon>Pezizomycotina</taxon>
        <taxon>Dothideomycetes</taxon>
        <taxon>Pleosporomycetidae</taxon>
        <taxon>Pleosporales</taxon>
        <taxon>Pleosporineae</taxon>
        <taxon>Pleosporaceae</taxon>
        <taxon>Alternaria</taxon>
        <taxon>Alternaria sect. Panax</taxon>
    </lineage>
</organism>
<dbReference type="InterPro" id="IPR001757">
    <property type="entry name" value="P_typ_ATPase"/>
</dbReference>
<dbReference type="InterPro" id="IPR036412">
    <property type="entry name" value="HAD-like_sf"/>
</dbReference>
<evidence type="ECO:0000256" key="1">
    <source>
        <dbReference type="ARBA" id="ARBA00004370"/>
    </source>
</evidence>
<dbReference type="SUPFAM" id="SSF56784">
    <property type="entry name" value="HAD-like"/>
    <property type="match status" value="1"/>
</dbReference>
<evidence type="ECO:0000256" key="4">
    <source>
        <dbReference type="ARBA" id="ARBA00022989"/>
    </source>
</evidence>
<protein>
    <submittedName>
        <fullName evidence="7">Uncharacterized protein</fullName>
    </submittedName>
</protein>
<dbReference type="PANTHER" id="PTHR43520">
    <property type="entry name" value="ATP7, ISOFORM B"/>
    <property type="match status" value="1"/>
</dbReference>
<dbReference type="GO" id="GO:0005507">
    <property type="term" value="F:copper ion binding"/>
    <property type="evidence" value="ECO:0007669"/>
    <property type="project" value="TreeGrafter"/>
</dbReference>
<gene>
    <name evidence="7" type="ORF">G6011_06874</name>
</gene>
<dbReference type="Pfam" id="PF00702">
    <property type="entry name" value="Hydrolase"/>
    <property type="match status" value="1"/>
</dbReference>
<dbReference type="InterPro" id="IPR023299">
    <property type="entry name" value="ATPase_P-typ_cyto_dom_N"/>
</dbReference>
<accession>A0AAD4F8Y7</accession>